<proteinExistence type="predicted"/>
<comment type="caution">
    <text evidence="1">The sequence shown here is derived from an EMBL/GenBank/DDBJ whole genome shotgun (WGS) entry which is preliminary data.</text>
</comment>
<gene>
    <name evidence="1" type="ORF">EVAR_76028_1</name>
</gene>
<name>A0A4C1UA47_EUMVA</name>
<accession>A0A4C1UA47</accession>
<evidence type="ECO:0000313" key="1">
    <source>
        <dbReference type="EMBL" id="GBP23313.1"/>
    </source>
</evidence>
<organism evidence="1 2">
    <name type="scientific">Eumeta variegata</name>
    <name type="common">Bagworm moth</name>
    <name type="synonym">Eumeta japonica</name>
    <dbReference type="NCBI Taxonomy" id="151549"/>
    <lineage>
        <taxon>Eukaryota</taxon>
        <taxon>Metazoa</taxon>
        <taxon>Ecdysozoa</taxon>
        <taxon>Arthropoda</taxon>
        <taxon>Hexapoda</taxon>
        <taxon>Insecta</taxon>
        <taxon>Pterygota</taxon>
        <taxon>Neoptera</taxon>
        <taxon>Endopterygota</taxon>
        <taxon>Lepidoptera</taxon>
        <taxon>Glossata</taxon>
        <taxon>Ditrysia</taxon>
        <taxon>Tineoidea</taxon>
        <taxon>Psychidae</taxon>
        <taxon>Oiketicinae</taxon>
        <taxon>Eumeta</taxon>
    </lineage>
</organism>
<keyword evidence="2" id="KW-1185">Reference proteome</keyword>
<dbReference type="EMBL" id="BGZK01000149">
    <property type="protein sequence ID" value="GBP23313.1"/>
    <property type="molecule type" value="Genomic_DNA"/>
</dbReference>
<protein>
    <submittedName>
        <fullName evidence="1">Uncharacterized protein</fullName>
    </submittedName>
</protein>
<dbReference type="Proteomes" id="UP000299102">
    <property type="component" value="Unassembled WGS sequence"/>
</dbReference>
<sequence length="280" mass="31106">MILRDAIPHRFVTRQCERSTGDGRILRRRAACRGDARLRARPGSGRARGGRVPPVPLTDDGSQLLRMNYVVGWICVVTAGVPYVEVEYHRNLSMFGFKVKMVSQRERVASSLLDVPVTVATTVGQHGISASGSRRRRPSRSEGGRVFESVSGAYRRRRRYIDILYLMKAADFSPKLNGPATIKASVRRSYFNGRDKLGQKEGIPRLPNWVMGQLCRYLPPLFLFGGGSDVLLNTKGKIFRKIFDKVAATRSRCAGIMLGLRAGGGRRAAHRPPAPSRTEL</sequence>
<evidence type="ECO:0000313" key="2">
    <source>
        <dbReference type="Proteomes" id="UP000299102"/>
    </source>
</evidence>
<dbReference type="AlphaFoldDB" id="A0A4C1UA47"/>
<reference evidence="1 2" key="1">
    <citation type="journal article" date="2019" name="Commun. Biol.">
        <title>The bagworm genome reveals a unique fibroin gene that provides high tensile strength.</title>
        <authorList>
            <person name="Kono N."/>
            <person name="Nakamura H."/>
            <person name="Ohtoshi R."/>
            <person name="Tomita M."/>
            <person name="Numata K."/>
            <person name="Arakawa K."/>
        </authorList>
    </citation>
    <scope>NUCLEOTIDE SEQUENCE [LARGE SCALE GENOMIC DNA]</scope>
</reference>